<proteinExistence type="inferred from homology"/>
<keyword evidence="1 2" id="KW-0436">Ligase</keyword>
<feature type="binding site" evidence="1">
    <location>
        <position position="53"/>
    </location>
    <ligand>
        <name>Mg(2+)</name>
        <dbReference type="ChEBI" id="CHEBI:18420"/>
    </ligand>
</feature>
<keyword evidence="1" id="KW-0479">Metal-binding</keyword>
<sequence>MTPSDGTRIAVVGTDTGVGKTVVTAALTARLRDRGIDARTVKPVQTGYPPDDDAQVVARTCGDPEAATCLRYLEAPLAPRVAAERDGDTVDVSLEYEQVLADCERELETAEIGLLEGIGGLRVPLAGDREVIDLVDDLDCEAILVSRSGLGTLNHTALSVDALDRRGIEVRGIVLNGYAGETVAERTNPAELERMTGLPVETLPRVERDDAEPAVVAAGLCDSVSASLLREFVPSSSLDPER</sequence>
<dbReference type="GO" id="GO:0004141">
    <property type="term" value="F:dethiobiotin synthase activity"/>
    <property type="evidence" value="ECO:0007669"/>
    <property type="project" value="UniProtKB-UniRule"/>
</dbReference>
<dbReference type="Pfam" id="PF13500">
    <property type="entry name" value="AAA_26"/>
    <property type="match status" value="1"/>
</dbReference>
<dbReference type="EC" id="6.3.3.3" evidence="1"/>
<keyword evidence="1" id="KW-0963">Cytoplasm</keyword>
<dbReference type="EMBL" id="JAOPKA010000006">
    <property type="protein sequence ID" value="MCU4742012.1"/>
    <property type="molecule type" value="Genomic_DNA"/>
</dbReference>
<dbReference type="SUPFAM" id="SSF52540">
    <property type="entry name" value="P-loop containing nucleoside triphosphate hydrolases"/>
    <property type="match status" value="1"/>
</dbReference>
<evidence type="ECO:0000256" key="1">
    <source>
        <dbReference type="HAMAP-Rule" id="MF_00336"/>
    </source>
</evidence>
<name>A0AAP3E2G9_9EURY</name>
<feature type="binding site" evidence="1">
    <location>
        <position position="21"/>
    </location>
    <ligand>
        <name>Mg(2+)</name>
        <dbReference type="ChEBI" id="CHEBI:18420"/>
    </ligand>
</feature>
<dbReference type="CDD" id="cd03109">
    <property type="entry name" value="DTBS"/>
    <property type="match status" value="1"/>
</dbReference>
<dbReference type="RefSeq" id="WP_338003847.1">
    <property type="nucleotide sequence ID" value="NZ_JAOPKA010000006.1"/>
</dbReference>
<feature type="binding site" evidence="1">
    <location>
        <position position="116"/>
    </location>
    <ligand>
        <name>Mg(2+)</name>
        <dbReference type="ChEBI" id="CHEBI:18420"/>
    </ligand>
</feature>
<comment type="pathway">
    <text evidence="1">Cofactor biosynthesis; biotin biosynthesis; biotin from 7,8-diaminononanoate: step 1/2.</text>
</comment>
<comment type="catalytic activity">
    <reaction evidence="1">
        <text>(7R,8S)-7,8-diammoniononanoate + CO2 + ATP = (4R,5S)-dethiobiotin + ADP + phosphate + 3 H(+)</text>
        <dbReference type="Rhea" id="RHEA:15805"/>
        <dbReference type="ChEBI" id="CHEBI:15378"/>
        <dbReference type="ChEBI" id="CHEBI:16526"/>
        <dbReference type="ChEBI" id="CHEBI:30616"/>
        <dbReference type="ChEBI" id="CHEBI:43474"/>
        <dbReference type="ChEBI" id="CHEBI:149469"/>
        <dbReference type="ChEBI" id="CHEBI:149473"/>
        <dbReference type="ChEBI" id="CHEBI:456216"/>
        <dbReference type="EC" id="6.3.3.3"/>
    </reaction>
</comment>
<feature type="active site" evidence="1">
    <location>
        <position position="42"/>
    </location>
</feature>
<accession>A0AAP3E2G9</accession>
<protein>
    <recommendedName>
        <fullName evidence="1">ATP-dependent dethiobiotin synthetase BioD</fullName>
        <ecNumber evidence="1">6.3.3.3</ecNumber>
    </recommendedName>
    <alternativeName>
        <fullName evidence="1">DTB synthetase</fullName>
        <shortName evidence="1">DTBS</shortName>
    </alternativeName>
    <alternativeName>
        <fullName evidence="1">Dethiobiotin synthase</fullName>
    </alternativeName>
</protein>
<evidence type="ECO:0000313" key="3">
    <source>
        <dbReference type="Proteomes" id="UP001321018"/>
    </source>
</evidence>
<keyword evidence="1" id="KW-0067">ATP-binding</keyword>
<dbReference type="Gene3D" id="3.40.50.300">
    <property type="entry name" value="P-loop containing nucleotide triphosphate hydrolases"/>
    <property type="match status" value="1"/>
</dbReference>
<comment type="subunit">
    <text evidence="1">Homodimer.</text>
</comment>
<comment type="cofactor">
    <cofactor evidence="1">
        <name>Mg(2+)</name>
        <dbReference type="ChEBI" id="CHEBI:18420"/>
    </cofactor>
</comment>
<keyword evidence="1" id="KW-0460">Magnesium</keyword>
<reference evidence="2" key="1">
    <citation type="submission" date="2022-09" db="EMBL/GenBank/DDBJ databases">
        <title>Enrichment on poylsaccharides allowed isolation of novel metabolic and taxonomic groups of Haloarchaea.</title>
        <authorList>
            <person name="Sorokin D.Y."/>
            <person name="Elcheninov A.G."/>
            <person name="Khizhniak T.V."/>
            <person name="Kolganova T.V."/>
            <person name="Kublanov I.V."/>
        </authorList>
    </citation>
    <scope>NUCLEOTIDE SEQUENCE</scope>
    <source>
        <strain evidence="2">AArc-xg1-1</strain>
    </source>
</reference>
<evidence type="ECO:0000313" key="2">
    <source>
        <dbReference type="EMBL" id="MCU4742012.1"/>
    </source>
</evidence>
<comment type="similarity">
    <text evidence="1">Belongs to the dethiobiotin synthetase family.</text>
</comment>
<dbReference type="PIRSF" id="PIRSF006755">
    <property type="entry name" value="DTB_synth"/>
    <property type="match status" value="1"/>
</dbReference>
<gene>
    <name evidence="1 2" type="primary">bioD</name>
    <name evidence="2" type="ORF">OB960_11450</name>
</gene>
<dbReference type="AlphaFoldDB" id="A0AAP3E2G9"/>
<comment type="caution">
    <text evidence="2">The sequence shown here is derived from an EMBL/GenBank/DDBJ whole genome shotgun (WGS) entry which is preliminary data.</text>
</comment>
<dbReference type="InterPro" id="IPR004472">
    <property type="entry name" value="DTB_synth_BioD"/>
</dbReference>
<dbReference type="PANTHER" id="PTHR43210">
    <property type="entry name" value="DETHIOBIOTIN SYNTHETASE"/>
    <property type="match status" value="1"/>
</dbReference>
<organism evidence="2 3">
    <name type="scientific">Natronoglomus mannanivorans</name>
    <dbReference type="NCBI Taxonomy" id="2979990"/>
    <lineage>
        <taxon>Archaea</taxon>
        <taxon>Methanobacteriati</taxon>
        <taxon>Methanobacteriota</taxon>
        <taxon>Stenosarchaea group</taxon>
        <taxon>Halobacteria</taxon>
        <taxon>Halobacteriales</taxon>
        <taxon>Natrialbaceae</taxon>
        <taxon>Natronoglomus</taxon>
    </lineage>
</organism>
<dbReference type="GO" id="GO:0005829">
    <property type="term" value="C:cytosol"/>
    <property type="evidence" value="ECO:0007669"/>
    <property type="project" value="TreeGrafter"/>
</dbReference>
<comment type="function">
    <text evidence="1">Catalyzes a mechanistically unusual reaction, the ATP-dependent insertion of CO2 between the N7 and N8 nitrogen atoms of 7,8-diaminopelargonic acid (DAPA, also called 7,8-diammoniononanoate) to form a ureido ring.</text>
</comment>
<feature type="binding site" evidence="1">
    <location>
        <position position="46"/>
    </location>
    <ligand>
        <name>substrate</name>
    </ligand>
</feature>
<feature type="binding site" evidence="1">
    <location>
        <position position="53"/>
    </location>
    <ligand>
        <name>ATP</name>
        <dbReference type="ChEBI" id="CHEBI:30616"/>
    </ligand>
</feature>
<dbReference type="PANTHER" id="PTHR43210:SF5">
    <property type="entry name" value="DETHIOBIOTIN SYNTHETASE"/>
    <property type="match status" value="1"/>
</dbReference>
<comment type="caution">
    <text evidence="1">Lacks conserved residue(s) required for the propagation of feature annotation.</text>
</comment>
<feature type="binding site" evidence="1">
    <location>
        <begin position="116"/>
        <end position="119"/>
    </location>
    <ligand>
        <name>ATP</name>
        <dbReference type="ChEBI" id="CHEBI:30616"/>
    </ligand>
</feature>
<dbReference type="GO" id="GO:0005524">
    <property type="term" value="F:ATP binding"/>
    <property type="evidence" value="ECO:0007669"/>
    <property type="project" value="UniProtKB-UniRule"/>
</dbReference>
<dbReference type="Proteomes" id="UP001321018">
    <property type="component" value="Unassembled WGS sequence"/>
</dbReference>
<dbReference type="GO" id="GO:0009102">
    <property type="term" value="P:biotin biosynthetic process"/>
    <property type="evidence" value="ECO:0007669"/>
    <property type="project" value="UniProtKB-UniRule"/>
</dbReference>
<comment type="subcellular location">
    <subcellularLocation>
        <location evidence="1">Cytoplasm</location>
    </subcellularLocation>
</comment>
<keyword evidence="1" id="KW-0093">Biotin biosynthesis</keyword>
<keyword evidence="1" id="KW-0547">Nucleotide-binding</keyword>
<dbReference type="HAMAP" id="MF_00336">
    <property type="entry name" value="BioD"/>
    <property type="match status" value="1"/>
</dbReference>
<dbReference type="InterPro" id="IPR027417">
    <property type="entry name" value="P-loop_NTPase"/>
</dbReference>
<dbReference type="GO" id="GO:0000287">
    <property type="term" value="F:magnesium ion binding"/>
    <property type="evidence" value="ECO:0007669"/>
    <property type="project" value="UniProtKB-UniRule"/>
</dbReference>
<feature type="binding site" evidence="1">
    <location>
        <begin position="17"/>
        <end position="22"/>
    </location>
    <ligand>
        <name>ATP</name>
        <dbReference type="ChEBI" id="CHEBI:30616"/>
    </ligand>
</feature>
<dbReference type="NCBIfam" id="TIGR00347">
    <property type="entry name" value="bioD"/>
    <property type="match status" value="1"/>
</dbReference>
<feature type="binding site" evidence="1">
    <location>
        <begin position="204"/>
        <end position="206"/>
    </location>
    <ligand>
        <name>ATP</name>
        <dbReference type="ChEBI" id="CHEBI:30616"/>
    </ligand>
</feature>